<evidence type="ECO:0000313" key="15">
    <source>
        <dbReference type="Proteomes" id="UP000242877"/>
    </source>
</evidence>
<dbReference type="FunFam" id="3.30.160.60:FF:000146">
    <property type="entry name" value="C2H2 type zinc finger protein"/>
    <property type="match status" value="1"/>
</dbReference>
<feature type="compositionally biased region" description="Pro residues" evidence="12">
    <location>
        <begin position="163"/>
        <end position="173"/>
    </location>
</feature>
<name>A0A162IPT2_9EURO</name>
<keyword evidence="10" id="KW-0539">Nucleus</keyword>
<feature type="compositionally biased region" description="Low complexity" evidence="12">
    <location>
        <begin position="139"/>
        <end position="162"/>
    </location>
</feature>
<accession>A0A162IPT2</accession>
<reference evidence="14 15" key="1">
    <citation type="journal article" date="2016" name="Genome Biol. Evol.">
        <title>Divergent and convergent evolution of fungal pathogenicity.</title>
        <authorList>
            <person name="Shang Y."/>
            <person name="Xiao G."/>
            <person name="Zheng P."/>
            <person name="Cen K."/>
            <person name="Zhan S."/>
            <person name="Wang C."/>
        </authorList>
    </citation>
    <scope>NUCLEOTIDE SEQUENCE [LARGE SCALE GENOMIC DNA]</scope>
    <source>
        <strain evidence="14 15">ARSEF 7405</strain>
    </source>
</reference>
<sequence length="751" mass="81372">MDHSHNDNLPHSHLNRDQSFSPQSHYSNNSQAMPPAFNSSSNADLYSMPSYAPINSGQFFSMPGQDNSGLGVTPVQTGTADHQAQSLQPFAAEPTHHFTQNPPPPSIGFELPKMDTSAAAFENYSNYGSNDGKSSLAGSPYNPSSPNPLSQSINPADLSRQPSPNPSVSPRPPSVRLSNADPLSPVSSNAPFFTPQHSRHTSLDPSTAAYMFNQHNPDWHGLLSEPQFRSHRSHTRAPSEVSDVSSVAHSPFPQHDTFEYDNRHSPLLGASDPSFTENTLGLESFTLSEFQRSPYISPNLMPQQPSFDLGSDSNFLLVGNANNQNIQSNDPFLNDQSLNMSNNFSSNHLTGDMGQAAQMNTPSINVEFAPPSRQASFGPKPEMSEDNLSLPMARRGRSKSDPFGNTGTRSVSESAIPSNTLGQTLSIGSAASLSPSRAGNLSTPGSRDASPVSRSRRQSTSSIENRNYILDLADPQRPGGNVSDSKRMQKHPASFQCTLCPKKFTRAYNLRSHLRTHTDERPFVCSVCGKAFARQHDRKRHEGLHSGEKKFMCQGNLKNGRKWGCGRRFARADALGRHFRSEAGRICIKPLLDEEAAENNRAMVQQSTAAGAQGALSENYQPMSQSMMGSSLDMSGRPTSGALFPAAIMAQYPDLQAYNWDQVTGGSRHDDGVNDLRQTSYDASSAGELSFTEDDGYLSSSSHKPNFSPGSQAASNPGQQALGVPRPTSALSADAAWPSMDMSWNNYAGGR</sequence>
<feature type="region of interest" description="Disordered" evidence="12">
    <location>
        <begin position="1"/>
        <end position="41"/>
    </location>
</feature>
<keyword evidence="15" id="KW-1185">Reference proteome</keyword>
<feature type="compositionally biased region" description="Polar residues" evidence="12">
    <location>
        <begin position="431"/>
        <end position="445"/>
    </location>
</feature>
<feature type="region of interest" description="Disordered" evidence="12">
    <location>
        <begin position="131"/>
        <end position="201"/>
    </location>
</feature>
<dbReference type="GO" id="GO:0071277">
    <property type="term" value="P:cellular response to calcium ion"/>
    <property type="evidence" value="ECO:0007669"/>
    <property type="project" value="UniProtKB-ARBA"/>
</dbReference>
<dbReference type="GO" id="GO:0008270">
    <property type="term" value="F:zinc ion binding"/>
    <property type="evidence" value="ECO:0007669"/>
    <property type="project" value="UniProtKB-KW"/>
</dbReference>
<evidence type="ECO:0000256" key="5">
    <source>
        <dbReference type="ARBA" id="ARBA00022737"/>
    </source>
</evidence>
<keyword evidence="6 11" id="KW-0863">Zinc-finger</keyword>
<dbReference type="GO" id="GO:0005737">
    <property type="term" value="C:cytoplasm"/>
    <property type="evidence" value="ECO:0007669"/>
    <property type="project" value="UniProtKB-SubCell"/>
</dbReference>
<dbReference type="FunFam" id="3.30.160.60:FF:000239">
    <property type="entry name" value="C2H2 type zinc finger protein"/>
    <property type="match status" value="1"/>
</dbReference>
<dbReference type="SMART" id="SM00355">
    <property type="entry name" value="ZnF_C2H2"/>
    <property type="match status" value="2"/>
</dbReference>
<comment type="subcellular location">
    <subcellularLocation>
        <location evidence="2">Cytoplasm</location>
    </subcellularLocation>
    <subcellularLocation>
        <location evidence="1">Nucleus</location>
    </subcellularLocation>
</comment>
<dbReference type="PANTHER" id="PTHR40626:SF11">
    <property type="entry name" value="ZINC FINGER PROTEIN YPR022C"/>
    <property type="match status" value="1"/>
</dbReference>
<feature type="region of interest" description="Disordered" evidence="12">
    <location>
        <begin position="431"/>
        <end position="487"/>
    </location>
</feature>
<feature type="domain" description="C2H2-type" evidence="13">
    <location>
        <begin position="523"/>
        <end position="550"/>
    </location>
</feature>
<organism evidence="14 15">
    <name type="scientific">Ascosphaera apis ARSEF 7405</name>
    <dbReference type="NCBI Taxonomy" id="392613"/>
    <lineage>
        <taxon>Eukaryota</taxon>
        <taxon>Fungi</taxon>
        <taxon>Dikarya</taxon>
        <taxon>Ascomycota</taxon>
        <taxon>Pezizomycotina</taxon>
        <taxon>Eurotiomycetes</taxon>
        <taxon>Eurotiomycetidae</taxon>
        <taxon>Onygenales</taxon>
        <taxon>Ascosphaeraceae</taxon>
        <taxon>Ascosphaera</taxon>
    </lineage>
</organism>
<feature type="region of interest" description="Disordered" evidence="12">
    <location>
        <begin position="366"/>
        <end position="419"/>
    </location>
</feature>
<feature type="region of interest" description="Disordered" evidence="12">
    <location>
        <begin position="59"/>
        <end position="84"/>
    </location>
</feature>
<evidence type="ECO:0000256" key="10">
    <source>
        <dbReference type="ARBA" id="ARBA00023242"/>
    </source>
</evidence>
<dbReference type="AlphaFoldDB" id="A0A162IPT2"/>
<feature type="compositionally biased region" description="Polar residues" evidence="12">
    <location>
        <begin position="403"/>
        <end position="419"/>
    </location>
</feature>
<protein>
    <submittedName>
        <fullName evidence="14">C2H2 type zinc finger domain-containing protein</fullName>
    </submittedName>
</protein>
<evidence type="ECO:0000256" key="8">
    <source>
        <dbReference type="ARBA" id="ARBA00023015"/>
    </source>
</evidence>
<keyword evidence="3" id="KW-0963">Cytoplasm</keyword>
<comment type="caution">
    <text evidence="14">The sequence shown here is derived from an EMBL/GenBank/DDBJ whole genome shotgun (WGS) entry which is preliminary data.</text>
</comment>
<evidence type="ECO:0000256" key="11">
    <source>
        <dbReference type="PROSITE-ProRule" id="PRU00042"/>
    </source>
</evidence>
<dbReference type="EMBL" id="AZGZ01000002">
    <property type="protein sequence ID" value="KZZ96982.1"/>
    <property type="molecule type" value="Genomic_DNA"/>
</dbReference>
<keyword evidence="4" id="KW-0479">Metal-binding</keyword>
<evidence type="ECO:0000259" key="13">
    <source>
        <dbReference type="PROSITE" id="PS50157"/>
    </source>
</evidence>
<dbReference type="OrthoDB" id="8117402at2759"/>
<feature type="domain" description="C2H2-type" evidence="13">
    <location>
        <begin position="495"/>
        <end position="522"/>
    </location>
</feature>
<evidence type="ECO:0000256" key="12">
    <source>
        <dbReference type="SAM" id="MobiDB-lite"/>
    </source>
</evidence>
<dbReference type="Gene3D" id="3.30.160.60">
    <property type="entry name" value="Classic Zinc Finger"/>
    <property type="match status" value="3"/>
</dbReference>
<dbReference type="PANTHER" id="PTHR40626">
    <property type="entry name" value="MIP31509P"/>
    <property type="match status" value="1"/>
</dbReference>
<evidence type="ECO:0000256" key="6">
    <source>
        <dbReference type="ARBA" id="ARBA00022771"/>
    </source>
</evidence>
<gene>
    <name evidence="14" type="ORF">AAP_00625</name>
</gene>
<evidence type="ECO:0000313" key="14">
    <source>
        <dbReference type="EMBL" id="KZZ96982.1"/>
    </source>
</evidence>
<keyword evidence="9" id="KW-0804">Transcription</keyword>
<dbReference type="Proteomes" id="UP000242877">
    <property type="component" value="Unassembled WGS sequence"/>
</dbReference>
<feature type="region of interest" description="Disordered" evidence="12">
    <location>
        <begin position="692"/>
        <end position="735"/>
    </location>
</feature>
<dbReference type="InterPro" id="IPR013087">
    <property type="entry name" value="Znf_C2H2_type"/>
</dbReference>
<dbReference type="GO" id="GO:0000785">
    <property type="term" value="C:chromatin"/>
    <property type="evidence" value="ECO:0007669"/>
    <property type="project" value="TreeGrafter"/>
</dbReference>
<dbReference type="PROSITE" id="PS50157">
    <property type="entry name" value="ZINC_FINGER_C2H2_2"/>
    <property type="match status" value="2"/>
</dbReference>
<dbReference type="GO" id="GO:0045944">
    <property type="term" value="P:positive regulation of transcription by RNA polymerase II"/>
    <property type="evidence" value="ECO:0007669"/>
    <property type="project" value="UniProtKB-ARBA"/>
</dbReference>
<evidence type="ECO:0000256" key="9">
    <source>
        <dbReference type="ARBA" id="ARBA00023163"/>
    </source>
</evidence>
<dbReference type="InterPro" id="IPR051059">
    <property type="entry name" value="VerF-like"/>
</dbReference>
<feature type="compositionally biased region" description="Basic and acidic residues" evidence="12">
    <location>
        <begin position="1"/>
        <end position="16"/>
    </location>
</feature>
<dbReference type="VEuPathDB" id="FungiDB:AAP_00625"/>
<dbReference type="GO" id="GO:0000978">
    <property type="term" value="F:RNA polymerase II cis-regulatory region sequence-specific DNA binding"/>
    <property type="evidence" value="ECO:0007669"/>
    <property type="project" value="InterPro"/>
</dbReference>
<evidence type="ECO:0000256" key="7">
    <source>
        <dbReference type="ARBA" id="ARBA00022833"/>
    </source>
</evidence>
<dbReference type="PROSITE" id="PS00028">
    <property type="entry name" value="ZINC_FINGER_C2H2_1"/>
    <property type="match status" value="2"/>
</dbReference>
<dbReference type="FunFam" id="3.30.160.60:FF:000181">
    <property type="entry name" value="C2H2 type zinc finger protein"/>
    <property type="match status" value="1"/>
</dbReference>
<dbReference type="GO" id="GO:0005634">
    <property type="term" value="C:nucleus"/>
    <property type="evidence" value="ECO:0007669"/>
    <property type="project" value="UniProtKB-SubCell"/>
</dbReference>
<dbReference type="SUPFAM" id="SSF57667">
    <property type="entry name" value="beta-beta-alpha zinc fingers"/>
    <property type="match status" value="1"/>
</dbReference>
<proteinExistence type="predicted"/>
<keyword evidence="7" id="KW-0862">Zinc</keyword>
<keyword evidence="5" id="KW-0677">Repeat</keyword>
<evidence type="ECO:0000256" key="3">
    <source>
        <dbReference type="ARBA" id="ARBA00022490"/>
    </source>
</evidence>
<dbReference type="Pfam" id="PF00096">
    <property type="entry name" value="zf-C2H2"/>
    <property type="match status" value="2"/>
</dbReference>
<evidence type="ECO:0000256" key="4">
    <source>
        <dbReference type="ARBA" id="ARBA00022723"/>
    </source>
</evidence>
<evidence type="ECO:0000256" key="2">
    <source>
        <dbReference type="ARBA" id="ARBA00004496"/>
    </source>
</evidence>
<dbReference type="InterPro" id="IPR036236">
    <property type="entry name" value="Znf_C2H2_sf"/>
</dbReference>
<dbReference type="GO" id="GO:0000981">
    <property type="term" value="F:DNA-binding transcription factor activity, RNA polymerase II-specific"/>
    <property type="evidence" value="ECO:0007669"/>
    <property type="project" value="InterPro"/>
</dbReference>
<feature type="compositionally biased region" description="Polar residues" evidence="12">
    <location>
        <begin position="17"/>
        <end position="41"/>
    </location>
</feature>
<feature type="compositionally biased region" description="Polar residues" evidence="12">
    <location>
        <begin position="698"/>
        <end position="719"/>
    </location>
</feature>
<evidence type="ECO:0000256" key="1">
    <source>
        <dbReference type="ARBA" id="ARBA00004123"/>
    </source>
</evidence>
<keyword evidence="8" id="KW-0805">Transcription regulation</keyword>